<evidence type="ECO:0000313" key="15">
    <source>
        <dbReference type="Proteomes" id="UP001212841"/>
    </source>
</evidence>
<evidence type="ECO:0000256" key="7">
    <source>
        <dbReference type="ARBA" id="ARBA00023242"/>
    </source>
</evidence>
<dbReference type="InterPro" id="IPR003084">
    <property type="entry name" value="HDAC_I/II"/>
</dbReference>
<dbReference type="GO" id="GO:0040029">
    <property type="term" value="P:epigenetic regulation of gene expression"/>
    <property type="evidence" value="ECO:0007669"/>
    <property type="project" value="TreeGrafter"/>
</dbReference>
<evidence type="ECO:0000256" key="2">
    <source>
        <dbReference type="ARBA" id="ARBA00012111"/>
    </source>
</evidence>
<feature type="binding site" evidence="10">
    <location>
        <position position="71"/>
    </location>
    <ligand>
        <name>substrate</name>
    </ligand>
</feature>
<evidence type="ECO:0000256" key="4">
    <source>
        <dbReference type="ARBA" id="ARBA00022853"/>
    </source>
</evidence>
<proteinExistence type="inferred from homology"/>
<feature type="binding site" evidence="11">
    <location>
        <position position="237"/>
    </location>
    <ligand>
        <name>a divalent metal cation</name>
        <dbReference type="ChEBI" id="CHEBI:60240"/>
    </ligand>
</feature>
<evidence type="ECO:0000256" key="10">
    <source>
        <dbReference type="PIRSR" id="PIRSR037913-2"/>
    </source>
</evidence>
<dbReference type="GO" id="GO:0070210">
    <property type="term" value="C:Rpd3L-Expanded complex"/>
    <property type="evidence" value="ECO:0007669"/>
    <property type="project" value="TreeGrafter"/>
</dbReference>
<keyword evidence="5 8" id="KW-0805">Transcription regulation</keyword>
<evidence type="ECO:0000313" key="14">
    <source>
        <dbReference type="EMBL" id="KAJ3050517.1"/>
    </source>
</evidence>
<evidence type="ECO:0000256" key="6">
    <source>
        <dbReference type="ARBA" id="ARBA00023163"/>
    </source>
</evidence>
<feature type="binding site" evidence="11">
    <location>
        <position position="150"/>
    </location>
    <ligand>
        <name>a divalent metal cation</name>
        <dbReference type="ChEBI" id="CHEBI:60240"/>
    </ligand>
</feature>
<dbReference type="PRINTS" id="PR01271">
    <property type="entry name" value="HISDACETLASE"/>
</dbReference>
<feature type="active site" description="Proton acceptor" evidence="9">
    <location>
        <position position="113"/>
    </location>
</feature>
<keyword evidence="7 8" id="KW-0539">Nucleus</keyword>
<dbReference type="SUPFAM" id="SSF52768">
    <property type="entry name" value="Arginase/deacetylase"/>
    <property type="match status" value="1"/>
</dbReference>
<feature type="domain" description="Histone deacetylase" evidence="13">
    <location>
        <begin position="1"/>
        <end position="290"/>
    </location>
</feature>
<evidence type="ECO:0000256" key="12">
    <source>
        <dbReference type="SAM" id="MobiDB-lite"/>
    </source>
</evidence>
<dbReference type="Proteomes" id="UP001212841">
    <property type="component" value="Unassembled WGS sequence"/>
</dbReference>
<dbReference type="Pfam" id="PF00850">
    <property type="entry name" value="Hist_deacetyl"/>
    <property type="match status" value="1"/>
</dbReference>
<keyword evidence="11" id="KW-0479">Metal-binding</keyword>
<dbReference type="InterPro" id="IPR023696">
    <property type="entry name" value="Ureohydrolase_dom_sf"/>
</dbReference>
<keyword evidence="3 8" id="KW-0378">Hydrolase</keyword>
<dbReference type="InterPro" id="IPR037138">
    <property type="entry name" value="His_deacetylse_dom_sf"/>
</dbReference>
<dbReference type="AlphaFoldDB" id="A0AAD5X114"/>
<dbReference type="GO" id="GO:0141221">
    <property type="term" value="F:histone deacetylase activity, hydrolytic mechanism"/>
    <property type="evidence" value="ECO:0007669"/>
    <property type="project" value="UniProtKB-EC"/>
</dbReference>
<feature type="region of interest" description="Disordered" evidence="12">
    <location>
        <begin position="356"/>
        <end position="481"/>
    </location>
</feature>
<accession>A0AAD5X114</accession>
<reference evidence="14" key="1">
    <citation type="submission" date="2020-05" db="EMBL/GenBank/DDBJ databases">
        <title>Phylogenomic resolution of chytrid fungi.</title>
        <authorList>
            <person name="Stajich J.E."/>
            <person name="Amses K."/>
            <person name="Simmons R."/>
            <person name="Seto K."/>
            <person name="Myers J."/>
            <person name="Bonds A."/>
            <person name="Quandt C.A."/>
            <person name="Barry K."/>
            <person name="Liu P."/>
            <person name="Grigoriev I."/>
            <person name="Longcore J.E."/>
            <person name="James T.Y."/>
        </authorList>
    </citation>
    <scope>NUCLEOTIDE SEQUENCE</scope>
    <source>
        <strain evidence="14">JEL0318</strain>
    </source>
</reference>
<dbReference type="PRINTS" id="PR01270">
    <property type="entry name" value="HDASUPER"/>
</dbReference>
<evidence type="ECO:0000256" key="9">
    <source>
        <dbReference type="PIRSR" id="PIRSR037913-1"/>
    </source>
</evidence>
<gene>
    <name evidence="14" type="primary">HDAC3</name>
    <name evidence="14" type="ORF">HK097_008536</name>
</gene>
<comment type="caution">
    <text evidence="14">The sequence shown here is derived from an EMBL/GenBank/DDBJ whole genome shotgun (WGS) entry which is preliminary data.</text>
</comment>
<dbReference type="InterPro" id="IPR023801">
    <property type="entry name" value="His_deacetylse_dom"/>
</dbReference>
<evidence type="ECO:0000256" key="3">
    <source>
        <dbReference type="ARBA" id="ARBA00022801"/>
    </source>
</evidence>
<feature type="binding site" evidence="11">
    <location>
        <position position="148"/>
    </location>
    <ligand>
        <name>a divalent metal cation</name>
        <dbReference type="ChEBI" id="CHEBI:60240"/>
    </ligand>
</feature>
<keyword evidence="4 8" id="KW-0156">Chromatin regulator</keyword>
<dbReference type="PIRSF" id="PIRSF037913">
    <property type="entry name" value="His_deacetylse_1"/>
    <property type="match status" value="1"/>
</dbReference>
<protein>
    <recommendedName>
        <fullName evidence="2 8">Histone deacetylase</fullName>
        <ecNumber evidence="2 8">3.5.1.98</ecNumber>
    </recommendedName>
</protein>
<evidence type="ECO:0000256" key="1">
    <source>
        <dbReference type="ARBA" id="ARBA00004123"/>
    </source>
</evidence>
<feature type="compositionally biased region" description="Basic and acidic residues" evidence="12">
    <location>
        <begin position="398"/>
        <end position="424"/>
    </location>
</feature>
<comment type="catalytic activity">
    <reaction evidence="8">
        <text>N(6)-acetyl-L-lysyl-[histone] + H2O = L-lysyl-[histone] + acetate</text>
        <dbReference type="Rhea" id="RHEA:58196"/>
        <dbReference type="Rhea" id="RHEA-COMP:9845"/>
        <dbReference type="Rhea" id="RHEA-COMP:11338"/>
        <dbReference type="ChEBI" id="CHEBI:15377"/>
        <dbReference type="ChEBI" id="CHEBI:29969"/>
        <dbReference type="ChEBI" id="CHEBI:30089"/>
        <dbReference type="ChEBI" id="CHEBI:61930"/>
        <dbReference type="EC" id="3.5.1.98"/>
    </reaction>
</comment>
<name>A0AAD5X114_9FUNG</name>
<evidence type="ECO:0000259" key="13">
    <source>
        <dbReference type="Pfam" id="PF00850"/>
    </source>
</evidence>
<organism evidence="14 15">
    <name type="scientific">Rhizophlyctis rosea</name>
    <dbReference type="NCBI Taxonomy" id="64517"/>
    <lineage>
        <taxon>Eukaryota</taxon>
        <taxon>Fungi</taxon>
        <taxon>Fungi incertae sedis</taxon>
        <taxon>Chytridiomycota</taxon>
        <taxon>Chytridiomycota incertae sedis</taxon>
        <taxon>Chytridiomycetes</taxon>
        <taxon>Rhizophlyctidales</taxon>
        <taxon>Rhizophlyctidaceae</taxon>
        <taxon>Rhizophlyctis</taxon>
    </lineage>
</organism>
<evidence type="ECO:0000256" key="11">
    <source>
        <dbReference type="PIRSR" id="PIRSR037913-3"/>
    </source>
</evidence>
<keyword evidence="6 8" id="KW-0804">Transcription</keyword>
<dbReference type="PANTHER" id="PTHR10625:SF36">
    <property type="entry name" value="HISTONE DEACETYLASE 3"/>
    <property type="match status" value="1"/>
</dbReference>
<sequence>MKPARLALTHELVVQYGLSNKMKFMSPREAFDSEVKKFHSEDYVDFLRRVTPDNVTNYSKFLSKFNLGVEDCPIFDGLYDFCRMYSGASIEAARQLMTGQADIAINWSGGLHHAKKFEASGFCYVNDIVLAILELLQTNQRVLYVDIDVHHGDGVQEAFYHSDRVMTVSFHRYDGTFFPGTGALDENGGGNGKFYSINVPLHEGIDDSSYQSIFQSVIEKVMDSFQPEAIVLQCGADSLASDRLGSFNLSVKGHGDCVDYMKSFRIPMLVLGGGGYTIRNVARAWTYETSRLLSVDVPNQLPPNVYLNQFLDEPVLHPNIVDANLENRNSPGELRKIEQTVAEYLRYLQGAPSVQMQHVPGDIGGVRGDDDPHADRDEDRNTDKRHSDISIGRKRKDKERNVDADERDYYDGDRDHDRDADQGRRRVNQRIDPVIMLPSTPLATNSVADAVSPGAKGGGVGRDGVFAHNNAPGAASNKDGK</sequence>
<dbReference type="InterPro" id="IPR000286">
    <property type="entry name" value="HDACs"/>
</dbReference>
<feature type="compositionally biased region" description="Basic and acidic residues" evidence="12">
    <location>
        <begin position="367"/>
        <end position="388"/>
    </location>
</feature>
<dbReference type="EMBL" id="JADGJD010000504">
    <property type="protein sequence ID" value="KAJ3050517.1"/>
    <property type="molecule type" value="Genomic_DNA"/>
</dbReference>
<keyword evidence="15" id="KW-1185">Reference proteome</keyword>
<dbReference type="GO" id="GO:0046872">
    <property type="term" value="F:metal ion binding"/>
    <property type="evidence" value="ECO:0007669"/>
    <property type="project" value="UniProtKB-KW"/>
</dbReference>
<feature type="binding site" evidence="10">
    <location>
        <position position="121"/>
    </location>
    <ligand>
        <name>substrate</name>
    </ligand>
</feature>
<comment type="subcellular location">
    <subcellularLocation>
        <location evidence="1 8">Nucleus</location>
    </subcellularLocation>
</comment>
<dbReference type="Gene3D" id="3.40.800.20">
    <property type="entry name" value="Histone deacetylase domain"/>
    <property type="match status" value="1"/>
</dbReference>
<evidence type="ECO:0000256" key="8">
    <source>
        <dbReference type="PIRNR" id="PIRNR037913"/>
    </source>
</evidence>
<comment type="similarity">
    <text evidence="8">Belongs to the histone deacetylase family. HD Type 1 subfamily.</text>
</comment>
<dbReference type="EC" id="3.5.1.98" evidence="2 8"/>
<feature type="binding site" evidence="10">
    <location>
        <position position="276"/>
    </location>
    <ligand>
        <name>substrate</name>
    </ligand>
</feature>
<dbReference type="PANTHER" id="PTHR10625">
    <property type="entry name" value="HISTONE DEACETYLASE HDAC1-RELATED"/>
    <property type="match status" value="1"/>
</dbReference>
<evidence type="ECO:0000256" key="5">
    <source>
        <dbReference type="ARBA" id="ARBA00023015"/>
    </source>
</evidence>